<keyword evidence="2" id="KW-1185">Reference proteome</keyword>
<name>A0A8T0J1X2_CERPU</name>
<dbReference type="AlphaFoldDB" id="A0A8T0J1X2"/>
<evidence type="ECO:0000313" key="2">
    <source>
        <dbReference type="Proteomes" id="UP000822688"/>
    </source>
</evidence>
<reference evidence="1" key="1">
    <citation type="submission" date="2020-06" db="EMBL/GenBank/DDBJ databases">
        <title>WGS assembly of Ceratodon purpureus strain R40.</title>
        <authorList>
            <person name="Carey S.B."/>
            <person name="Jenkins J."/>
            <person name="Shu S."/>
            <person name="Lovell J.T."/>
            <person name="Sreedasyam A."/>
            <person name="Maumus F."/>
            <person name="Tiley G.P."/>
            <person name="Fernandez-Pozo N."/>
            <person name="Barry K."/>
            <person name="Chen C."/>
            <person name="Wang M."/>
            <person name="Lipzen A."/>
            <person name="Daum C."/>
            <person name="Saski C.A."/>
            <person name="Payton A.C."/>
            <person name="Mcbreen J.C."/>
            <person name="Conrad R.E."/>
            <person name="Kollar L.M."/>
            <person name="Olsson S."/>
            <person name="Huttunen S."/>
            <person name="Landis J.B."/>
            <person name="Wickett N.J."/>
            <person name="Johnson M.G."/>
            <person name="Rensing S.A."/>
            <person name="Grimwood J."/>
            <person name="Schmutz J."/>
            <person name="Mcdaniel S.F."/>
        </authorList>
    </citation>
    <scope>NUCLEOTIDE SEQUENCE</scope>
    <source>
        <strain evidence="1">R40</strain>
    </source>
</reference>
<sequence>MSIISLGIQFVYCVCHATHRRYNVVCSKDILSNVSSLQLLLLWGVSCECKQIRDPSTILSVQVAKKYCTDSSSENGGLEWRDDTLFFFSGRMGKHLIALLGTQARSTHFLEVRIVDFLSTFFPKISPMVRIVGCPTQFWLFFEAQLRRRVFCLSYLLRKWLTSKHNYHSDLFV</sequence>
<gene>
    <name evidence="1" type="ORF">KC19_2G293200</name>
</gene>
<dbReference type="EMBL" id="CM026422">
    <property type="protein sequence ID" value="KAG0589129.1"/>
    <property type="molecule type" value="Genomic_DNA"/>
</dbReference>
<proteinExistence type="predicted"/>
<protein>
    <submittedName>
        <fullName evidence="1">Uncharacterized protein</fullName>
    </submittedName>
</protein>
<dbReference type="Proteomes" id="UP000822688">
    <property type="component" value="Chromosome 2"/>
</dbReference>
<organism evidence="1 2">
    <name type="scientific">Ceratodon purpureus</name>
    <name type="common">Fire moss</name>
    <name type="synonym">Dicranum purpureum</name>
    <dbReference type="NCBI Taxonomy" id="3225"/>
    <lineage>
        <taxon>Eukaryota</taxon>
        <taxon>Viridiplantae</taxon>
        <taxon>Streptophyta</taxon>
        <taxon>Embryophyta</taxon>
        <taxon>Bryophyta</taxon>
        <taxon>Bryophytina</taxon>
        <taxon>Bryopsida</taxon>
        <taxon>Dicranidae</taxon>
        <taxon>Pseudoditrichales</taxon>
        <taxon>Ditrichaceae</taxon>
        <taxon>Ceratodon</taxon>
    </lineage>
</organism>
<comment type="caution">
    <text evidence="1">The sequence shown here is derived from an EMBL/GenBank/DDBJ whole genome shotgun (WGS) entry which is preliminary data.</text>
</comment>
<accession>A0A8T0J1X2</accession>
<evidence type="ECO:0000313" key="1">
    <source>
        <dbReference type="EMBL" id="KAG0589129.1"/>
    </source>
</evidence>